<evidence type="ECO:0000256" key="2">
    <source>
        <dbReference type="SAM" id="SignalP"/>
    </source>
</evidence>
<keyword evidence="2" id="KW-0732">Signal</keyword>
<evidence type="ECO:0000313" key="4">
    <source>
        <dbReference type="Proteomes" id="UP000051952"/>
    </source>
</evidence>
<evidence type="ECO:0000256" key="1">
    <source>
        <dbReference type="SAM" id="MobiDB-lite"/>
    </source>
</evidence>
<accession>A0A0S4KKE4</accession>
<keyword evidence="4" id="KW-1185">Reference proteome</keyword>
<dbReference type="VEuPathDB" id="TriTrypDB:BSAL_69180"/>
<organism evidence="3 4">
    <name type="scientific">Bodo saltans</name>
    <name type="common">Flagellated protozoan</name>
    <dbReference type="NCBI Taxonomy" id="75058"/>
    <lineage>
        <taxon>Eukaryota</taxon>
        <taxon>Discoba</taxon>
        <taxon>Euglenozoa</taxon>
        <taxon>Kinetoplastea</taxon>
        <taxon>Metakinetoplastina</taxon>
        <taxon>Eubodonida</taxon>
        <taxon>Bodonidae</taxon>
        <taxon>Bodo</taxon>
    </lineage>
</organism>
<feature type="signal peptide" evidence="2">
    <location>
        <begin position="1"/>
        <end position="25"/>
    </location>
</feature>
<feature type="chain" id="PRO_5006623378" description="Membrane-associated protein" evidence="2">
    <location>
        <begin position="26"/>
        <end position="511"/>
    </location>
</feature>
<protein>
    <recommendedName>
        <fullName evidence="5">Membrane-associated protein</fullName>
    </recommendedName>
</protein>
<evidence type="ECO:0008006" key="5">
    <source>
        <dbReference type="Google" id="ProtNLM"/>
    </source>
</evidence>
<name>A0A0S4KKE4_BODSA</name>
<feature type="region of interest" description="Disordered" evidence="1">
    <location>
        <begin position="276"/>
        <end position="296"/>
    </location>
</feature>
<sequence>MSFMLAPYLVLALVVLGMCASSLDAAGNKKAAAAPQSAGPAETVSNRTSGDEPGNNSYVKSSSNTENGTLKAVNSRLPENGDLDEVISSSSSNAKNDPPLPSPTNVMTATITAQTEDHKSAAVADDDEENHEDRISLILDDAVRAKHGPVAFWLAYEATPQELQLLTDAESIQQQIDALSRELEETKRIVQGQHRTDVSIVADNRDVSLDAVRHYWSRKWSNQAPSFWQFPYWSTKEYQQKHTTQPRETTVMFLPVDDEVFLKQGLTHLRCRHHHDATHDAAEQQHSSEEHHHHHQNNGALLTLEFSFSDAPDVVYPFMERHIQWSLPVSMAQRFETVEHHRFQASDMGDLLSEEALVEHRHLGNGTHVHFRPEVVDAAMESHDRNQQSGGVYDGPGSSIVREVLPHPSSFFYLFAPSQEHRRVSRKDWERVQSRLGALVRDVCHVTARFNAEDDVFVAHSSSEGVAKRTSHHSHPQEDFSIDHDDAYERWLREIDHDSAVFDQPRAVDEL</sequence>
<feature type="compositionally biased region" description="Low complexity" evidence="1">
    <location>
        <begin position="32"/>
        <end position="41"/>
    </location>
</feature>
<feature type="compositionally biased region" description="Basic and acidic residues" evidence="1">
    <location>
        <begin position="277"/>
        <end position="291"/>
    </location>
</feature>
<evidence type="ECO:0000313" key="3">
    <source>
        <dbReference type="EMBL" id="CUI14085.1"/>
    </source>
</evidence>
<feature type="region of interest" description="Disordered" evidence="1">
    <location>
        <begin position="32"/>
        <end position="106"/>
    </location>
</feature>
<feature type="compositionally biased region" description="Polar residues" evidence="1">
    <location>
        <begin position="43"/>
        <end position="68"/>
    </location>
</feature>
<reference evidence="4" key="1">
    <citation type="submission" date="2015-09" db="EMBL/GenBank/DDBJ databases">
        <authorList>
            <consortium name="Pathogen Informatics"/>
        </authorList>
    </citation>
    <scope>NUCLEOTIDE SEQUENCE [LARGE SCALE GENOMIC DNA]</scope>
    <source>
        <strain evidence="4">Lake Konstanz</strain>
    </source>
</reference>
<dbReference type="AlphaFoldDB" id="A0A0S4KKE4"/>
<gene>
    <name evidence="3" type="ORF">BSAL_69180</name>
</gene>
<dbReference type="EMBL" id="CYKH01000486">
    <property type="protein sequence ID" value="CUI14085.1"/>
    <property type="molecule type" value="Genomic_DNA"/>
</dbReference>
<dbReference type="Proteomes" id="UP000051952">
    <property type="component" value="Unassembled WGS sequence"/>
</dbReference>
<proteinExistence type="predicted"/>